<comment type="cofactor">
    <cofactor evidence="1 10">
        <name>(R)-lipoate</name>
        <dbReference type="ChEBI" id="CHEBI:83088"/>
    </cofactor>
</comment>
<reference evidence="15" key="1">
    <citation type="submission" date="2025-08" db="UniProtKB">
        <authorList>
            <consortium name="RefSeq"/>
        </authorList>
    </citation>
    <scope>IDENTIFICATION</scope>
</reference>
<evidence type="ECO:0000256" key="4">
    <source>
        <dbReference type="ARBA" id="ARBA00022679"/>
    </source>
</evidence>
<dbReference type="Pfam" id="PF02817">
    <property type="entry name" value="E3_binding"/>
    <property type="match status" value="1"/>
</dbReference>
<evidence type="ECO:0000256" key="2">
    <source>
        <dbReference type="ARBA" id="ARBA00004305"/>
    </source>
</evidence>
<dbReference type="GO" id="GO:0043754">
    <property type="term" value="F:dihydrolipoamide branched chain acyltransferase activity"/>
    <property type="evidence" value="ECO:0007669"/>
    <property type="project" value="UniProtKB-EC"/>
</dbReference>
<dbReference type="InterPro" id="IPR036625">
    <property type="entry name" value="E3-bd_dom_sf"/>
</dbReference>
<dbReference type="Pfam" id="PF00198">
    <property type="entry name" value="2-oxoacid_dh"/>
    <property type="match status" value="1"/>
</dbReference>
<protein>
    <recommendedName>
        <fullName evidence="10">Dihydrolipoamide acetyltransferase component of pyruvate dehydrogenase complex</fullName>
        <ecNumber evidence="10">2.3.1.-</ecNumber>
    </recommendedName>
</protein>
<evidence type="ECO:0000256" key="5">
    <source>
        <dbReference type="ARBA" id="ARBA00022823"/>
    </source>
</evidence>
<evidence type="ECO:0000256" key="8">
    <source>
        <dbReference type="ARBA" id="ARBA00023315"/>
    </source>
</evidence>
<dbReference type="PROSITE" id="PS51826">
    <property type="entry name" value="PSBD"/>
    <property type="match status" value="1"/>
</dbReference>
<keyword evidence="6" id="KW-0809">Transit peptide</keyword>
<dbReference type="GeneID" id="106742843"/>
<comment type="similarity">
    <text evidence="3 10">Belongs to the 2-oxoacid dehydrogenase family.</text>
</comment>
<dbReference type="CDD" id="cd06849">
    <property type="entry name" value="lipoyl_domain"/>
    <property type="match status" value="1"/>
</dbReference>
<dbReference type="GO" id="GO:0005759">
    <property type="term" value="C:mitochondrial matrix"/>
    <property type="evidence" value="ECO:0007669"/>
    <property type="project" value="UniProtKB-SubCell"/>
</dbReference>
<evidence type="ECO:0000256" key="10">
    <source>
        <dbReference type="RuleBase" id="RU003423"/>
    </source>
</evidence>
<dbReference type="PANTHER" id="PTHR43178">
    <property type="entry name" value="DIHYDROLIPOAMIDE ACETYLTRANSFERASE COMPONENT OF PYRUVATE DEHYDROGENASE COMPLEX"/>
    <property type="match status" value="1"/>
</dbReference>
<evidence type="ECO:0000313" key="14">
    <source>
        <dbReference type="Proteomes" id="UP000515204"/>
    </source>
</evidence>
<feature type="region of interest" description="Disordered" evidence="11">
    <location>
        <begin position="245"/>
        <end position="266"/>
    </location>
</feature>
<dbReference type="FunFam" id="4.10.320.10:FF:000002">
    <property type="entry name" value="Dihydrolipoamide acetyltransferase component of pyruvate dehydrogenase complex"/>
    <property type="match status" value="1"/>
</dbReference>
<dbReference type="Pfam" id="PF00364">
    <property type="entry name" value="Biotin_lipoyl"/>
    <property type="match status" value="1"/>
</dbReference>
<evidence type="ECO:0000259" key="12">
    <source>
        <dbReference type="PROSITE" id="PS50968"/>
    </source>
</evidence>
<keyword evidence="14" id="KW-1185">Reference proteome</keyword>
<dbReference type="RefSeq" id="XP_014471633.1">
    <property type="nucleotide sequence ID" value="XM_014616147.1"/>
</dbReference>
<evidence type="ECO:0000313" key="15">
    <source>
        <dbReference type="RefSeq" id="XP_014471633.1"/>
    </source>
</evidence>
<keyword evidence="5 10" id="KW-0450">Lipoyl</keyword>
<dbReference type="EC" id="2.3.1.-" evidence="10"/>
<dbReference type="SUPFAM" id="SSF47005">
    <property type="entry name" value="Peripheral subunit-binding domain of 2-oxo acid dehydrogenase complex"/>
    <property type="match status" value="1"/>
</dbReference>
<dbReference type="KEGG" id="dqu:106742843"/>
<dbReference type="FunFam" id="3.30.559.10:FF:000027">
    <property type="entry name" value="Dihydrolipoamide acetyltransferase component of pyruvate dehydrogenase complex"/>
    <property type="match status" value="1"/>
</dbReference>
<dbReference type="InterPro" id="IPR004167">
    <property type="entry name" value="PSBD"/>
</dbReference>
<dbReference type="SUPFAM" id="SSF51230">
    <property type="entry name" value="Single hybrid motif"/>
    <property type="match status" value="1"/>
</dbReference>
<comment type="catalytic activity">
    <reaction evidence="9">
        <text>N(6)-[(R)-dihydrolipoyl]-L-lysyl-[protein] + 2-methylpropanoyl-CoA = N(6)-[(R)-S(8)-2-methylpropanoyldihydrolipoyl]-L-lysyl-[protein] + CoA</text>
        <dbReference type="Rhea" id="RHEA:18865"/>
        <dbReference type="Rhea" id="RHEA-COMP:10475"/>
        <dbReference type="Rhea" id="RHEA-COMP:10497"/>
        <dbReference type="ChEBI" id="CHEBI:57287"/>
        <dbReference type="ChEBI" id="CHEBI:57338"/>
        <dbReference type="ChEBI" id="CHEBI:83100"/>
        <dbReference type="ChEBI" id="CHEBI:83142"/>
        <dbReference type="EC" id="2.3.1.168"/>
    </reaction>
    <physiologicalReaction direction="left-to-right" evidence="9">
        <dbReference type="Rhea" id="RHEA:18866"/>
    </physiologicalReaction>
</comment>
<evidence type="ECO:0000256" key="7">
    <source>
        <dbReference type="ARBA" id="ARBA00023128"/>
    </source>
</evidence>
<dbReference type="InterPro" id="IPR003016">
    <property type="entry name" value="2-oxoA_DH_lipoyl-BS"/>
</dbReference>
<dbReference type="InterPro" id="IPR011053">
    <property type="entry name" value="Single_hybrid_motif"/>
</dbReference>
<feature type="compositionally biased region" description="Basic and acidic residues" evidence="11">
    <location>
        <begin position="250"/>
        <end position="266"/>
    </location>
</feature>
<feature type="domain" description="Lipoyl-binding" evidence="12">
    <location>
        <begin position="159"/>
        <end position="234"/>
    </location>
</feature>
<dbReference type="AlphaFoldDB" id="A0A6P3WZW2"/>
<evidence type="ECO:0000256" key="6">
    <source>
        <dbReference type="ARBA" id="ARBA00022946"/>
    </source>
</evidence>
<dbReference type="InterPro" id="IPR050743">
    <property type="entry name" value="2-oxoacid_DH_E2_comp"/>
</dbReference>
<dbReference type="OrthoDB" id="202158at2759"/>
<dbReference type="SUPFAM" id="SSF52777">
    <property type="entry name" value="CoA-dependent acyltransferases"/>
    <property type="match status" value="1"/>
</dbReference>
<organism evidence="14 15">
    <name type="scientific">Dinoponera quadriceps</name>
    <name type="common">South American ant</name>
    <dbReference type="NCBI Taxonomy" id="609295"/>
    <lineage>
        <taxon>Eukaryota</taxon>
        <taxon>Metazoa</taxon>
        <taxon>Ecdysozoa</taxon>
        <taxon>Arthropoda</taxon>
        <taxon>Hexapoda</taxon>
        <taxon>Insecta</taxon>
        <taxon>Pterygota</taxon>
        <taxon>Neoptera</taxon>
        <taxon>Endopterygota</taxon>
        <taxon>Hymenoptera</taxon>
        <taxon>Apocrita</taxon>
        <taxon>Aculeata</taxon>
        <taxon>Formicoidea</taxon>
        <taxon>Formicidae</taxon>
        <taxon>Ponerinae</taxon>
        <taxon>Ponerini</taxon>
        <taxon>Dinoponera</taxon>
    </lineage>
</organism>
<dbReference type="Proteomes" id="UP000515204">
    <property type="component" value="Unplaced"/>
</dbReference>
<evidence type="ECO:0000256" key="3">
    <source>
        <dbReference type="ARBA" id="ARBA00007317"/>
    </source>
</evidence>
<keyword evidence="8 10" id="KW-0012">Acyltransferase</keyword>
<dbReference type="Gene3D" id="3.30.559.10">
    <property type="entry name" value="Chloramphenicol acetyltransferase-like domain"/>
    <property type="match status" value="1"/>
</dbReference>
<dbReference type="GO" id="GO:0016407">
    <property type="term" value="F:acetyltransferase activity"/>
    <property type="evidence" value="ECO:0007669"/>
    <property type="project" value="TreeGrafter"/>
</dbReference>
<dbReference type="Gene3D" id="4.10.320.10">
    <property type="entry name" value="E3-binding domain"/>
    <property type="match status" value="1"/>
</dbReference>
<dbReference type="GO" id="GO:0031405">
    <property type="term" value="F:lipoic acid binding"/>
    <property type="evidence" value="ECO:0007669"/>
    <property type="project" value="TreeGrafter"/>
</dbReference>
<dbReference type="Gene3D" id="2.40.50.100">
    <property type="match status" value="1"/>
</dbReference>
<name>A0A6P3WZW2_DINQU</name>
<dbReference type="PROSITE" id="PS00189">
    <property type="entry name" value="LIPOYL"/>
    <property type="match status" value="1"/>
</dbReference>
<dbReference type="InterPro" id="IPR023213">
    <property type="entry name" value="CAT-like_dom_sf"/>
</dbReference>
<dbReference type="PANTHER" id="PTHR43178:SF5">
    <property type="entry name" value="LIPOAMIDE ACYLTRANSFERASE COMPONENT OF BRANCHED-CHAIN ALPHA-KETO ACID DEHYDROGENASE COMPLEX, MITOCHONDRIAL"/>
    <property type="match status" value="1"/>
</dbReference>
<sequence length="570" mass="62998">MKNSNSVRSEPSARVTARTTMLRQFDSKVHRVTRRAARIVLALDTRLPAGETRKIPLEAGAARRGKEIRASVDAAGRKRVCLEAESRRCRRRFAYHSCVGSSTERARRSGRPITWLDIHTSVDSFFIAFETIRGEKPVEKSREPICRFIAASSIRPGVVVPFKLSDIGEGIRDVTVKEWFVKPGDRVSQFDNICEVQSDKASVTITSRYDGLVKALHYKVDDVALVGEPLIDIEVEDDSKVSTIVGDAGKTSDVDQTTGKDEKTDGAESVDHILQKVLATPAVRRIALENKVRLKDVVATGKGGRVMKEDILAHLRQISADPAQPTKQEAPQQAFGSVTGRTVGIKGYTRHMWKTMTQSLSIPHFVYSDECNVNQVMHCRNEVRGELEKLGVSLTLMPFFIKAASRALQQYPELNAWLNEADQTLRVIDNHNIGVAMDTPDGLVVPNIKNVQSLSILEIAKELNRIQELGKQTAIPLADLADTTFSLSNIGMIGGTYTKPVILPPQVMIGAIGRAQKLPRFDDEGNVVAANVMAVSWSADHRVLDGVTVAKFSNLWKYYVERPQLLLIGA</sequence>
<dbReference type="FunFam" id="2.40.50.100:FF:000013">
    <property type="entry name" value="Dihydrolipoamide acetyltransferase component of pyruvate dehydrogenase complex"/>
    <property type="match status" value="1"/>
</dbReference>
<gene>
    <name evidence="15" type="primary">LOC106742843</name>
</gene>
<accession>A0A6P3WZW2</accession>
<keyword evidence="4 10" id="KW-0808">Transferase</keyword>
<dbReference type="PROSITE" id="PS50968">
    <property type="entry name" value="BIOTINYL_LIPOYL"/>
    <property type="match status" value="1"/>
</dbReference>
<evidence type="ECO:0000256" key="1">
    <source>
        <dbReference type="ARBA" id="ARBA00001938"/>
    </source>
</evidence>
<proteinExistence type="inferred from homology"/>
<dbReference type="CTD" id="32441"/>
<dbReference type="GO" id="GO:0005829">
    <property type="term" value="C:cytosol"/>
    <property type="evidence" value="ECO:0007669"/>
    <property type="project" value="UniProtKB-ARBA"/>
</dbReference>
<evidence type="ECO:0000256" key="9">
    <source>
        <dbReference type="ARBA" id="ARBA00051775"/>
    </source>
</evidence>
<feature type="domain" description="Peripheral subunit-binding (PSBD)" evidence="13">
    <location>
        <begin position="278"/>
        <end position="315"/>
    </location>
</feature>
<comment type="subcellular location">
    <subcellularLocation>
        <location evidence="2">Mitochondrion matrix</location>
    </subcellularLocation>
</comment>
<dbReference type="InterPro" id="IPR000089">
    <property type="entry name" value="Biotin_lipoyl"/>
</dbReference>
<evidence type="ECO:0000256" key="11">
    <source>
        <dbReference type="SAM" id="MobiDB-lite"/>
    </source>
</evidence>
<evidence type="ECO:0000259" key="13">
    <source>
        <dbReference type="PROSITE" id="PS51826"/>
    </source>
</evidence>
<keyword evidence="7" id="KW-0496">Mitochondrion</keyword>
<dbReference type="InterPro" id="IPR001078">
    <property type="entry name" value="2-oxoacid_DH_actylTfrase"/>
</dbReference>